<dbReference type="InterPro" id="IPR037069">
    <property type="entry name" value="AcylCoA_DH/ox_N_sf"/>
</dbReference>
<dbReference type="EMBL" id="CAFBMH010000072">
    <property type="protein sequence ID" value="CAB4916311.1"/>
    <property type="molecule type" value="Genomic_DNA"/>
</dbReference>
<sequence>MITADEVGRFPGKLPRELGGTETSLVEQYDLIEALAHRDGSLGWNHTFMGSSAGIVAARLPDDGVAEVREPDGRWPRFCGTFPMTGIATPAPGGFRLDGRWGFASGIRAASWVACGATRSDDATPVWLVVPVTEVTVHDTWDSPGLARTQSCEYTIHDRFVPTSRTFAISGAPLRGGPLFSMPIQAYLTPDHTGVTIGCARRALEECARHSAGKQRLGSAQALDARGAFVRDLGRAHTQLASAIAHVRDVLARMDHADLVDPSLFLDARCAATNAAEIAVSVATFAYRNGGAHAVTATSEIGRAYRDAMTSSQHVHVLDDVYEWRGAELLR</sequence>
<dbReference type="Gene3D" id="1.10.540.10">
    <property type="entry name" value="Acyl-CoA dehydrogenase/oxidase, N-terminal domain"/>
    <property type="match status" value="1"/>
</dbReference>
<dbReference type="GO" id="GO:0003995">
    <property type="term" value="F:acyl-CoA dehydrogenase activity"/>
    <property type="evidence" value="ECO:0007669"/>
    <property type="project" value="TreeGrafter"/>
</dbReference>
<dbReference type="InterPro" id="IPR013107">
    <property type="entry name" value="Acyl-CoA_DH_C"/>
</dbReference>
<dbReference type="Gene3D" id="1.20.140.10">
    <property type="entry name" value="Butyryl-CoA Dehydrogenase, subunit A, domain 3"/>
    <property type="match status" value="1"/>
</dbReference>
<dbReference type="GO" id="GO:0050660">
    <property type="term" value="F:flavin adenine dinucleotide binding"/>
    <property type="evidence" value="ECO:0007669"/>
    <property type="project" value="InterPro"/>
</dbReference>
<dbReference type="InterPro" id="IPR036250">
    <property type="entry name" value="AcylCo_DH-like_C"/>
</dbReference>
<organism evidence="4">
    <name type="scientific">freshwater metagenome</name>
    <dbReference type="NCBI Taxonomy" id="449393"/>
    <lineage>
        <taxon>unclassified sequences</taxon>
        <taxon>metagenomes</taxon>
        <taxon>ecological metagenomes</taxon>
    </lineage>
</organism>
<evidence type="ECO:0000259" key="2">
    <source>
        <dbReference type="Pfam" id="PF08028"/>
    </source>
</evidence>
<dbReference type="Gene3D" id="2.40.110.10">
    <property type="entry name" value="Butyryl-CoA Dehydrogenase, subunit A, domain 2"/>
    <property type="match status" value="1"/>
</dbReference>
<keyword evidence="1" id="KW-0560">Oxidoreductase</keyword>
<evidence type="ECO:0000313" key="5">
    <source>
        <dbReference type="EMBL" id="CAB4916311.1"/>
    </source>
</evidence>
<dbReference type="EMBL" id="CAFABA010000213">
    <property type="protein sequence ID" value="CAB4836669.1"/>
    <property type="molecule type" value="Genomic_DNA"/>
</dbReference>
<dbReference type="Pfam" id="PF08028">
    <property type="entry name" value="Acyl-CoA_dh_2"/>
    <property type="match status" value="1"/>
</dbReference>
<dbReference type="PANTHER" id="PTHR48083">
    <property type="entry name" value="MEDIUM-CHAIN SPECIFIC ACYL-COA DEHYDROGENASE, MITOCHONDRIAL-RELATED"/>
    <property type="match status" value="1"/>
</dbReference>
<dbReference type="AlphaFoldDB" id="A0A6J7AYC2"/>
<protein>
    <submittedName>
        <fullName evidence="4">Unannotated protein</fullName>
    </submittedName>
</protein>
<dbReference type="InterPro" id="IPR046373">
    <property type="entry name" value="Acyl-CoA_Oxase/DH_mid-dom_sf"/>
</dbReference>
<gene>
    <name evidence="3" type="ORF">UFOPK2754_02199</name>
    <name evidence="4" type="ORF">UFOPK3139_03113</name>
    <name evidence="5" type="ORF">UFOPK3543_01835</name>
</gene>
<feature type="domain" description="Acyl-CoA dehydrogenase C-terminal" evidence="2">
    <location>
        <begin position="194"/>
        <end position="317"/>
    </location>
</feature>
<dbReference type="PANTHER" id="PTHR48083:SF5">
    <property type="entry name" value="NRGC PROTEIN"/>
    <property type="match status" value="1"/>
</dbReference>
<dbReference type="EMBL" id="CAEZYR010000091">
    <property type="protein sequence ID" value="CAB4757634.1"/>
    <property type="molecule type" value="Genomic_DNA"/>
</dbReference>
<evidence type="ECO:0000256" key="1">
    <source>
        <dbReference type="ARBA" id="ARBA00023002"/>
    </source>
</evidence>
<dbReference type="GO" id="GO:0033539">
    <property type="term" value="P:fatty acid beta-oxidation using acyl-CoA dehydrogenase"/>
    <property type="evidence" value="ECO:0007669"/>
    <property type="project" value="TreeGrafter"/>
</dbReference>
<evidence type="ECO:0000313" key="4">
    <source>
        <dbReference type="EMBL" id="CAB4836669.1"/>
    </source>
</evidence>
<name>A0A6J7AYC2_9ZZZZ</name>
<dbReference type="SUPFAM" id="SSF47203">
    <property type="entry name" value="Acyl-CoA dehydrogenase C-terminal domain-like"/>
    <property type="match status" value="1"/>
</dbReference>
<dbReference type="GO" id="GO:0005737">
    <property type="term" value="C:cytoplasm"/>
    <property type="evidence" value="ECO:0007669"/>
    <property type="project" value="TreeGrafter"/>
</dbReference>
<accession>A0A6J7AYC2</accession>
<proteinExistence type="predicted"/>
<evidence type="ECO:0000313" key="3">
    <source>
        <dbReference type="EMBL" id="CAB4757634.1"/>
    </source>
</evidence>
<dbReference type="InterPro" id="IPR050741">
    <property type="entry name" value="Acyl-CoA_dehydrogenase"/>
</dbReference>
<reference evidence="4" key="1">
    <citation type="submission" date="2020-05" db="EMBL/GenBank/DDBJ databases">
        <authorList>
            <person name="Chiriac C."/>
            <person name="Salcher M."/>
            <person name="Ghai R."/>
            <person name="Kavagutti S V."/>
        </authorList>
    </citation>
    <scope>NUCLEOTIDE SEQUENCE</scope>
</reference>
<dbReference type="SUPFAM" id="SSF56645">
    <property type="entry name" value="Acyl-CoA dehydrogenase NM domain-like"/>
    <property type="match status" value="1"/>
</dbReference>
<dbReference type="InterPro" id="IPR009100">
    <property type="entry name" value="AcylCoA_DH/oxidase_NM_dom_sf"/>
</dbReference>